<keyword evidence="10" id="KW-1185">Reference proteome</keyword>
<dbReference type="Pfam" id="PF09649">
    <property type="entry name" value="CHZ"/>
    <property type="match status" value="1"/>
</dbReference>
<evidence type="ECO:0000256" key="2">
    <source>
        <dbReference type="ARBA" id="ARBA00004123"/>
    </source>
</evidence>
<dbReference type="EMBL" id="JAPMSZ010000004">
    <property type="protein sequence ID" value="KAJ5105174.1"/>
    <property type="molecule type" value="Genomic_DNA"/>
</dbReference>
<sequence length="146" mass="15984">MGDHATLSNDPAANAPDAAFADKGKGKAQDPTQELSMDEDESESESENEMADNDLSILSLPLFSFLTDVLTDFLPASDDEEDENLEPISASNIIQGGRRTRGKAIDYAEVAEKSKSEGDEMEEDDDDDDFEAPDDNDNNDDDQMRD</sequence>
<evidence type="ECO:0000256" key="3">
    <source>
        <dbReference type="ARBA" id="ARBA00008057"/>
    </source>
</evidence>
<keyword evidence="4" id="KW-0143">Chaperone</keyword>
<dbReference type="GO" id="GO:0005634">
    <property type="term" value="C:nucleus"/>
    <property type="evidence" value="ECO:0007669"/>
    <property type="project" value="UniProtKB-SubCell"/>
</dbReference>
<dbReference type="SMART" id="SM01082">
    <property type="entry name" value="CHZ"/>
    <property type="match status" value="1"/>
</dbReference>
<reference evidence="9" key="2">
    <citation type="journal article" date="2023" name="IMA Fungus">
        <title>Comparative genomic study of the Penicillium genus elucidates a diverse pangenome and 15 lateral gene transfer events.</title>
        <authorList>
            <person name="Petersen C."/>
            <person name="Sorensen T."/>
            <person name="Nielsen M.R."/>
            <person name="Sondergaard T.E."/>
            <person name="Sorensen J.L."/>
            <person name="Fitzpatrick D.A."/>
            <person name="Frisvad J.C."/>
            <person name="Nielsen K.L."/>
        </authorList>
    </citation>
    <scope>NUCLEOTIDE SEQUENCE</scope>
    <source>
        <strain evidence="9">IBT 34128</strain>
    </source>
</reference>
<gene>
    <name evidence="9" type="ORF">NUU61_002521</name>
</gene>
<proteinExistence type="inferred from homology"/>
<evidence type="ECO:0000256" key="4">
    <source>
        <dbReference type="ARBA" id="ARBA00023186"/>
    </source>
</evidence>
<name>A0A9W9FRP8_9EURO</name>
<evidence type="ECO:0000256" key="5">
    <source>
        <dbReference type="ARBA" id="ARBA00023242"/>
    </source>
</evidence>
<evidence type="ECO:0000259" key="8">
    <source>
        <dbReference type="SMART" id="SM01082"/>
    </source>
</evidence>
<evidence type="ECO:0000256" key="1">
    <source>
        <dbReference type="ARBA" id="ARBA00002212"/>
    </source>
</evidence>
<evidence type="ECO:0000313" key="9">
    <source>
        <dbReference type="EMBL" id="KAJ5105174.1"/>
    </source>
</evidence>
<evidence type="ECO:0000256" key="6">
    <source>
        <dbReference type="ARBA" id="ARBA00025877"/>
    </source>
</evidence>
<dbReference type="RefSeq" id="XP_056514170.1">
    <property type="nucleotide sequence ID" value="XM_056653103.1"/>
</dbReference>
<comment type="function">
    <text evidence="1">Forms a chaperone-bound H2A.Z-H2B complex that acts as a source for SWR1 complex-dependent H2A to H2A.Z histone replacement in chromatin.</text>
</comment>
<reference evidence="9" key="1">
    <citation type="submission" date="2022-11" db="EMBL/GenBank/DDBJ databases">
        <authorList>
            <person name="Petersen C."/>
        </authorList>
    </citation>
    <scope>NUCLEOTIDE SEQUENCE</scope>
    <source>
        <strain evidence="9">IBT 34128</strain>
    </source>
</reference>
<comment type="subcellular location">
    <subcellularLocation>
        <location evidence="2">Nucleus</location>
    </subcellularLocation>
</comment>
<dbReference type="Proteomes" id="UP001141434">
    <property type="component" value="Unassembled WGS sequence"/>
</dbReference>
<keyword evidence="5" id="KW-0539">Nucleus</keyword>
<evidence type="ECO:0000256" key="7">
    <source>
        <dbReference type="SAM" id="MobiDB-lite"/>
    </source>
</evidence>
<feature type="compositionally biased region" description="Acidic residues" evidence="7">
    <location>
        <begin position="119"/>
        <end position="146"/>
    </location>
</feature>
<protein>
    <recommendedName>
        <fullName evidence="8">Histone chaperone domain-containing protein</fullName>
    </recommendedName>
</protein>
<organism evidence="9 10">
    <name type="scientific">Penicillium alfredii</name>
    <dbReference type="NCBI Taxonomy" id="1506179"/>
    <lineage>
        <taxon>Eukaryota</taxon>
        <taxon>Fungi</taxon>
        <taxon>Dikarya</taxon>
        <taxon>Ascomycota</taxon>
        <taxon>Pezizomycotina</taxon>
        <taxon>Eurotiomycetes</taxon>
        <taxon>Eurotiomycetidae</taxon>
        <taxon>Eurotiales</taxon>
        <taxon>Aspergillaceae</taxon>
        <taxon>Penicillium</taxon>
    </lineage>
</organism>
<feature type="compositionally biased region" description="Low complexity" evidence="7">
    <location>
        <begin position="9"/>
        <end position="19"/>
    </location>
</feature>
<comment type="similarity">
    <text evidence="3">Belongs to the CHZ1 family.</text>
</comment>
<evidence type="ECO:0000313" key="10">
    <source>
        <dbReference type="Proteomes" id="UP001141434"/>
    </source>
</evidence>
<feature type="domain" description="Histone chaperone" evidence="8">
    <location>
        <begin position="79"/>
        <end position="116"/>
    </location>
</feature>
<feature type="region of interest" description="Disordered" evidence="7">
    <location>
        <begin position="78"/>
        <end position="146"/>
    </location>
</feature>
<dbReference type="AlphaFoldDB" id="A0A9W9FRP8"/>
<comment type="subunit">
    <text evidence="6">Forms a heterotrimer with H2A.Z-H2B, stabilizing the association of the histone dimer. Also, with a lower affinity, forms a heterotrimer with H2A-H2B.</text>
</comment>
<feature type="compositionally biased region" description="Acidic residues" evidence="7">
    <location>
        <begin position="36"/>
        <end position="52"/>
    </location>
</feature>
<dbReference type="GeneID" id="81392271"/>
<dbReference type="InterPro" id="IPR019098">
    <property type="entry name" value="Histone_chaperone_domain_CHZ"/>
</dbReference>
<dbReference type="OrthoDB" id="4174291at2759"/>
<feature type="compositionally biased region" description="Basic and acidic residues" evidence="7">
    <location>
        <begin position="103"/>
        <end position="118"/>
    </location>
</feature>
<comment type="caution">
    <text evidence="9">The sequence shown here is derived from an EMBL/GenBank/DDBJ whole genome shotgun (WGS) entry which is preliminary data.</text>
</comment>
<accession>A0A9W9FRP8</accession>
<feature type="region of interest" description="Disordered" evidence="7">
    <location>
        <begin position="1"/>
        <end position="53"/>
    </location>
</feature>